<dbReference type="RefSeq" id="WP_130429332.1">
    <property type="nucleotide sequence ID" value="NZ_CP034841.1"/>
</dbReference>
<feature type="domain" description="Tetrahydrofolate dehydrogenase/cyclohydrolase NAD(P)-binding" evidence="13">
    <location>
        <begin position="143"/>
        <end position="286"/>
    </location>
</feature>
<feature type="binding site" evidence="11">
    <location>
        <begin position="169"/>
        <end position="171"/>
    </location>
    <ligand>
        <name>NADP(+)</name>
        <dbReference type="ChEBI" id="CHEBI:58349"/>
    </ligand>
</feature>
<keyword evidence="5 11" id="KW-0378">Hydrolase</keyword>
<keyword evidence="2 11" id="KW-0554">One-carbon metabolism</keyword>
<evidence type="ECO:0000256" key="1">
    <source>
        <dbReference type="ARBA" id="ARBA00004777"/>
    </source>
</evidence>
<dbReference type="PRINTS" id="PR00085">
    <property type="entry name" value="THFDHDRGNASE"/>
</dbReference>
<protein>
    <recommendedName>
        <fullName evidence="11">Bifunctional protein FolD</fullName>
    </recommendedName>
    <domain>
        <recommendedName>
            <fullName evidence="11">Methylenetetrahydrofolate dehydrogenase</fullName>
            <ecNumber evidence="11">1.5.1.5</ecNumber>
        </recommendedName>
    </domain>
    <domain>
        <recommendedName>
            <fullName evidence="11">Methenyltetrahydrofolate cyclohydrolase</fullName>
            <ecNumber evidence="11">3.5.4.9</ecNumber>
        </recommendedName>
    </domain>
</protein>
<keyword evidence="4 11" id="KW-0658">Purine biosynthesis</keyword>
<dbReference type="GO" id="GO:0000105">
    <property type="term" value="P:L-histidine biosynthetic process"/>
    <property type="evidence" value="ECO:0007669"/>
    <property type="project" value="UniProtKB-KW"/>
</dbReference>
<dbReference type="InterPro" id="IPR036291">
    <property type="entry name" value="NAD(P)-bd_dom_sf"/>
</dbReference>
<dbReference type="EC" id="3.5.4.9" evidence="11"/>
<evidence type="ECO:0000256" key="8">
    <source>
        <dbReference type="ARBA" id="ARBA00023102"/>
    </source>
</evidence>
<dbReference type="GO" id="GO:0035999">
    <property type="term" value="P:tetrahydrofolate interconversion"/>
    <property type="evidence" value="ECO:0007669"/>
    <property type="project" value="UniProtKB-UniRule"/>
</dbReference>
<comment type="caution">
    <text evidence="11">Lacks conserved residue(s) required for the propagation of feature annotation.</text>
</comment>
<comment type="catalytic activity">
    <reaction evidence="11">
        <text>(6R)-5,10-methylene-5,6,7,8-tetrahydrofolate + NADP(+) = (6R)-5,10-methenyltetrahydrofolate + NADPH</text>
        <dbReference type="Rhea" id="RHEA:22812"/>
        <dbReference type="ChEBI" id="CHEBI:15636"/>
        <dbReference type="ChEBI" id="CHEBI:57455"/>
        <dbReference type="ChEBI" id="CHEBI:57783"/>
        <dbReference type="ChEBI" id="CHEBI:58349"/>
        <dbReference type="EC" id="1.5.1.5"/>
    </reaction>
</comment>
<evidence type="ECO:0000256" key="7">
    <source>
        <dbReference type="ARBA" id="ARBA00023002"/>
    </source>
</evidence>
<dbReference type="SUPFAM" id="SSF53223">
    <property type="entry name" value="Aminoacid dehydrogenase-like, N-terminal domain"/>
    <property type="match status" value="1"/>
</dbReference>
<dbReference type="OrthoDB" id="9803580at2"/>
<dbReference type="GO" id="GO:0009086">
    <property type="term" value="P:methionine biosynthetic process"/>
    <property type="evidence" value="ECO:0007669"/>
    <property type="project" value="UniProtKB-KW"/>
</dbReference>
<comment type="similarity">
    <text evidence="11">Belongs to the tetrahydrofolate dehydrogenase/cyclohydrolase family.</text>
</comment>
<comment type="pathway">
    <text evidence="1 11">One-carbon metabolism; tetrahydrofolate interconversion.</text>
</comment>
<keyword evidence="3 11" id="KW-0028">Amino-acid biosynthesis</keyword>
<evidence type="ECO:0000259" key="12">
    <source>
        <dbReference type="Pfam" id="PF00763"/>
    </source>
</evidence>
<dbReference type="EC" id="1.5.1.5" evidence="11"/>
<reference evidence="14 15" key="1">
    <citation type="submission" date="2019-01" db="EMBL/GenBank/DDBJ databases">
        <title>Complete sequence and annotation of the Mycoplasma phocirhinis strain 852T genome.</title>
        <authorList>
            <person name="Frasca S.Jr."/>
            <person name="Kutish G.F."/>
            <person name="Castellanos Gell J."/>
            <person name="Michaels D.L."/>
            <person name="Brown D.R."/>
        </authorList>
    </citation>
    <scope>NUCLEOTIDE SEQUENCE [LARGE SCALE GENOMIC DNA]</scope>
    <source>
        <strain evidence="14 15">852</strain>
    </source>
</reference>
<evidence type="ECO:0000256" key="6">
    <source>
        <dbReference type="ARBA" id="ARBA00022857"/>
    </source>
</evidence>
<feature type="binding site" evidence="11">
    <location>
        <position position="233"/>
    </location>
    <ligand>
        <name>NADP(+)</name>
        <dbReference type="ChEBI" id="CHEBI:58349"/>
    </ligand>
</feature>
<feature type="domain" description="Tetrahydrofolate dehydrogenase/cyclohydrolase catalytic" evidence="12">
    <location>
        <begin position="4"/>
        <end position="122"/>
    </location>
</feature>
<organism evidence="14 15">
    <name type="scientific">Mycoplasmopsis phocirhinis</name>
    <dbReference type="NCBI Taxonomy" id="142650"/>
    <lineage>
        <taxon>Bacteria</taxon>
        <taxon>Bacillati</taxon>
        <taxon>Mycoplasmatota</taxon>
        <taxon>Mycoplasmoidales</taxon>
        <taxon>Metamycoplasmataceae</taxon>
        <taxon>Mycoplasmopsis</taxon>
    </lineage>
</organism>
<keyword evidence="10 11" id="KW-0511">Multifunctional enzyme</keyword>
<dbReference type="EMBL" id="CP034841">
    <property type="protein sequence ID" value="QBF34555.1"/>
    <property type="molecule type" value="Genomic_DNA"/>
</dbReference>
<comment type="subunit">
    <text evidence="11">Homodimer.</text>
</comment>
<dbReference type="SUPFAM" id="SSF51735">
    <property type="entry name" value="NAD(P)-binding Rossmann-fold domains"/>
    <property type="match status" value="1"/>
</dbReference>
<comment type="function">
    <text evidence="11">Catalyzes the oxidation of 5,10-methylenetetrahydrofolate to 5,10-methenyltetrahydrofolate and then the hydrolysis of 5,10-methenyltetrahydrofolate to 10-formyltetrahydrofolate.</text>
</comment>
<dbReference type="Proteomes" id="UP000289326">
    <property type="component" value="Chromosome"/>
</dbReference>
<dbReference type="HAMAP" id="MF_01576">
    <property type="entry name" value="THF_DHG_CYH"/>
    <property type="match status" value="1"/>
</dbReference>
<evidence type="ECO:0000256" key="10">
    <source>
        <dbReference type="ARBA" id="ARBA00023268"/>
    </source>
</evidence>
<keyword evidence="6 11" id="KW-0521">NADP</keyword>
<dbReference type="Pfam" id="PF00763">
    <property type="entry name" value="THF_DHG_CYH"/>
    <property type="match status" value="1"/>
</dbReference>
<dbReference type="Pfam" id="PF02882">
    <property type="entry name" value="THF_DHG_CYH_C"/>
    <property type="match status" value="1"/>
</dbReference>
<evidence type="ECO:0000313" key="14">
    <source>
        <dbReference type="EMBL" id="QBF34555.1"/>
    </source>
</evidence>
<dbReference type="AlphaFoldDB" id="A0A4P6MLQ7"/>
<keyword evidence="9 11" id="KW-0486">Methionine biosynthesis</keyword>
<dbReference type="UniPathway" id="UPA00193"/>
<dbReference type="Gene3D" id="3.40.50.10860">
    <property type="entry name" value="Leucine Dehydrogenase, chain A, domain 1"/>
    <property type="match status" value="1"/>
</dbReference>
<evidence type="ECO:0000256" key="11">
    <source>
        <dbReference type="HAMAP-Rule" id="MF_01576"/>
    </source>
</evidence>
<comment type="catalytic activity">
    <reaction evidence="11">
        <text>(6R)-5,10-methenyltetrahydrofolate + H2O = (6R)-10-formyltetrahydrofolate + H(+)</text>
        <dbReference type="Rhea" id="RHEA:23700"/>
        <dbReference type="ChEBI" id="CHEBI:15377"/>
        <dbReference type="ChEBI" id="CHEBI:15378"/>
        <dbReference type="ChEBI" id="CHEBI:57455"/>
        <dbReference type="ChEBI" id="CHEBI:195366"/>
        <dbReference type="EC" id="3.5.4.9"/>
    </reaction>
</comment>
<proteinExistence type="inferred from homology"/>
<keyword evidence="15" id="KW-1185">Reference proteome</keyword>
<name>A0A4P6MLQ7_9BACT</name>
<dbReference type="GO" id="GO:0005829">
    <property type="term" value="C:cytosol"/>
    <property type="evidence" value="ECO:0007669"/>
    <property type="project" value="TreeGrafter"/>
</dbReference>
<evidence type="ECO:0000313" key="15">
    <source>
        <dbReference type="Proteomes" id="UP000289326"/>
    </source>
</evidence>
<dbReference type="InterPro" id="IPR020631">
    <property type="entry name" value="THF_DH/CycHdrlase_NAD-bd_dom"/>
</dbReference>
<dbReference type="KEGG" id="mphi:EG856_01270"/>
<keyword evidence="8 11" id="KW-0368">Histidine biosynthesis</keyword>
<dbReference type="Gene3D" id="3.40.50.720">
    <property type="entry name" value="NAD(P)-binding Rossmann-like Domain"/>
    <property type="match status" value="1"/>
</dbReference>
<dbReference type="PANTHER" id="PTHR48099">
    <property type="entry name" value="C-1-TETRAHYDROFOLATE SYNTHASE, CYTOPLASMIC-RELATED"/>
    <property type="match status" value="1"/>
</dbReference>
<dbReference type="GO" id="GO:0004488">
    <property type="term" value="F:methylenetetrahydrofolate dehydrogenase (NADP+) activity"/>
    <property type="evidence" value="ECO:0007669"/>
    <property type="project" value="UniProtKB-UniRule"/>
</dbReference>
<evidence type="ECO:0000256" key="9">
    <source>
        <dbReference type="ARBA" id="ARBA00023167"/>
    </source>
</evidence>
<evidence type="ECO:0000256" key="2">
    <source>
        <dbReference type="ARBA" id="ARBA00022563"/>
    </source>
</evidence>
<dbReference type="InterPro" id="IPR000672">
    <property type="entry name" value="THF_DH/CycHdrlase"/>
</dbReference>
<gene>
    <name evidence="11" type="primary">folD</name>
    <name evidence="14" type="ORF">EG856_01270</name>
</gene>
<accession>A0A4P6MLQ7</accession>
<keyword evidence="7 11" id="KW-0560">Oxidoreductase</keyword>
<dbReference type="InterPro" id="IPR046346">
    <property type="entry name" value="Aminoacid_DH-like_N_sf"/>
</dbReference>
<evidence type="ECO:0000256" key="4">
    <source>
        <dbReference type="ARBA" id="ARBA00022755"/>
    </source>
</evidence>
<sequence length="289" mass="31523">MKILDGKKVALELTNQLKNEFEQISIELGRKPVLGIVRIGDDITGATDVYVQKKIEKGEELGVDVKVFKFAGDKSRFKFILKQLDKINDETDGIIVQLPIGGELSIYKQPILDSIRFNKDVDGLSSRNSFNFYNKTDEFKFTPATAQAIITLVNHYNIDVKDKKVAVIGRGILVGKPAASLFKEMGAHVSTHNRESGIKGVENADILVVAAGSPNLISKKNIKQGAIVFDVGATLIEKDGRKVICGDVDIDDLEGHIEAIAPARGGVGPLTVVSLFQNLLEALKNNNKI</sequence>
<dbReference type="GO" id="GO:0004477">
    <property type="term" value="F:methenyltetrahydrofolate cyclohydrolase activity"/>
    <property type="evidence" value="ECO:0007669"/>
    <property type="project" value="UniProtKB-UniRule"/>
</dbReference>
<evidence type="ECO:0000256" key="5">
    <source>
        <dbReference type="ARBA" id="ARBA00022801"/>
    </source>
</evidence>
<dbReference type="GO" id="GO:0006164">
    <property type="term" value="P:purine nucleotide biosynthetic process"/>
    <property type="evidence" value="ECO:0007669"/>
    <property type="project" value="UniProtKB-KW"/>
</dbReference>
<evidence type="ECO:0000256" key="3">
    <source>
        <dbReference type="ARBA" id="ARBA00022605"/>
    </source>
</evidence>
<evidence type="ECO:0000259" key="13">
    <source>
        <dbReference type="Pfam" id="PF02882"/>
    </source>
</evidence>
<dbReference type="PANTHER" id="PTHR48099:SF5">
    <property type="entry name" value="C-1-TETRAHYDROFOLATE SYNTHASE, CYTOPLASMIC"/>
    <property type="match status" value="1"/>
</dbReference>
<dbReference type="InterPro" id="IPR020630">
    <property type="entry name" value="THF_DH/CycHdrlase_cat_dom"/>
</dbReference>